<sequence length="112" mass="12459">MENVAHEEMMEATGHMGSIIDDLGVGIMPDASPSLSKRIATVPLKPEVFNSPTEQNAVKGYFRHQKKIPSKLDKGKSMAALLREHRFGVLCILCSFCTERKGKLDFQLIVSR</sequence>
<dbReference type="Proteomes" id="UP000005408">
    <property type="component" value="Unassembled WGS sequence"/>
</dbReference>
<dbReference type="EnsemblMetazoa" id="G10601.1">
    <property type="protein sequence ID" value="G10601.1:cds"/>
    <property type="gene ID" value="G10601"/>
</dbReference>
<dbReference type="AlphaFoldDB" id="A0A8W8HR21"/>
<name>A0A8W8HR21_MAGGI</name>
<evidence type="ECO:0000313" key="2">
    <source>
        <dbReference type="Proteomes" id="UP000005408"/>
    </source>
</evidence>
<reference evidence="1" key="1">
    <citation type="submission" date="2022-08" db="UniProtKB">
        <authorList>
            <consortium name="EnsemblMetazoa"/>
        </authorList>
    </citation>
    <scope>IDENTIFICATION</scope>
    <source>
        <strain evidence="1">05x7-T-G4-1.051#20</strain>
    </source>
</reference>
<accession>A0A8W8HR21</accession>
<protein>
    <submittedName>
        <fullName evidence="1">Uncharacterized protein</fullName>
    </submittedName>
</protein>
<evidence type="ECO:0000313" key="1">
    <source>
        <dbReference type="EnsemblMetazoa" id="G10601.1:cds"/>
    </source>
</evidence>
<proteinExistence type="predicted"/>
<keyword evidence="2" id="KW-1185">Reference proteome</keyword>
<organism evidence="1 2">
    <name type="scientific">Magallana gigas</name>
    <name type="common">Pacific oyster</name>
    <name type="synonym">Crassostrea gigas</name>
    <dbReference type="NCBI Taxonomy" id="29159"/>
    <lineage>
        <taxon>Eukaryota</taxon>
        <taxon>Metazoa</taxon>
        <taxon>Spiralia</taxon>
        <taxon>Lophotrochozoa</taxon>
        <taxon>Mollusca</taxon>
        <taxon>Bivalvia</taxon>
        <taxon>Autobranchia</taxon>
        <taxon>Pteriomorphia</taxon>
        <taxon>Ostreida</taxon>
        <taxon>Ostreoidea</taxon>
        <taxon>Ostreidae</taxon>
        <taxon>Magallana</taxon>
    </lineage>
</organism>